<protein>
    <submittedName>
        <fullName evidence="12">Uncharacterized protein</fullName>
    </submittedName>
</protein>
<reference evidence="12" key="1">
    <citation type="submission" date="2020-11" db="EMBL/GenBank/DDBJ databases">
        <authorList>
            <person name="Tran Van P."/>
        </authorList>
    </citation>
    <scope>NUCLEOTIDE SEQUENCE</scope>
</reference>
<dbReference type="PANTHER" id="PTHR24223">
    <property type="entry name" value="ATP-BINDING CASSETTE SUB-FAMILY C"/>
    <property type="match status" value="1"/>
</dbReference>
<feature type="transmembrane region" description="Helical" evidence="9">
    <location>
        <begin position="749"/>
        <end position="777"/>
    </location>
</feature>
<feature type="domain" description="ABC transporter" evidence="10">
    <location>
        <begin position="230"/>
        <end position="453"/>
    </location>
</feature>
<dbReference type="GO" id="GO:0016887">
    <property type="term" value="F:ATP hydrolysis activity"/>
    <property type="evidence" value="ECO:0007669"/>
    <property type="project" value="InterPro"/>
</dbReference>
<dbReference type="GO" id="GO:0140359">
    <property type="term" value="F:ABC-type transporter activity"/>
    <property type="evidence" value="ECO:0007669"/>
    <property type="project" value="InterPro"/>
</dbReference>
<dbReference type="GO" id="GO:0016020">
    <property type="term" value="C:membrane"/>
    <property type="evidence" value="ECO:0007669"/>
    <property type="project" value="UniProtKB-SubCell"/>
</dbReference>
<evidence type="ECO:0000256" key="8">
    <source>
        <dbReference type="ARBA" id="ARBA00023136"/>
    </source>
</evidence>
<dbReference type="FunFam" id="3.40.50.300:FF:001726">
    <property type="entry name" value="Multidrug resistance-associated protein 4"/>
    <property type="match status" value="1"/>
</dbReference>
<keyword evidence="13" id="KW-1185">Reference proteome</keyword>
<feature type="transmembrane region" description="Helical" evidence="9">
    <location>
        <begin position="12"/>
        <end position="42"/>
    </location>
</feature>
<evidence type="ECO:0000256" key="1">
    <source>
        <dbReference type="ARBA" id="ARBA00004141"/>
    </source>
</evidence>
<dbReference type="PROSITE" id="PS50893">
    <property type="entry name" value="ABC_TRANSPORTER_2"/>
    <property type="match status" value="2"/>
</dbReference>
<feature type="transmembrane region" description="Helical" evidence="9">
    <location>
        <begin position="576"/>
        <end position="601"/>
    </location>
</feature>
<evidence type="ECO:0000259" key="11">
    <source>
        <dbReference type="PROSITE" id="PS50929"/>
    </source>
</evidence>
<dbReference type="CDD" id="cd03250">
    <property type="entry name" value="ABCC_MRP_domain1"/>
    <property type="match status" value="1"/>
</dbReference>
<dbReference type="Gene3D" id="1.20.1560.10">
    <property type="entry name" value="ABC transporter type 1, transmembrane domain"/>
    <property type="match status" value="2"/>
</dbReference>
<keyword evidence="7 9" id="KW-1133">Transmembrane helix</keyword>
<dbReference type="SUPFAM" id="SSF90123">
    <property type="entry name" value="ABC transporter transmembrane region"/>
    <property type="match status" value="2"/>
</dbReference>
<evidence type="ECO:0000256" key="9">
    <source>
        <dbReference type="SAM" id="Phobius"/>
    </source>
</evidence>
<feature type="transmembrane region" description="Helical" evidence="9">
    <location>
        <begin position="530"/>
        <end position="550"/>
    </location>
</feature>
<keyword evidence="6" id="KW-0067">ATP-binding</keyword>
<dbReference type="EMBL" id="OC915210">
    <property type="protein sequence ID" value="CAD7639276.1"/>
    <property type="molecule type" value="Genomic_DNA"/>
</dbReference>
<keyword evidence="4 9" id="KW-0812">Transmembrane</keyword>
<keyword evidence="8 9" id="KW-0472">Membrane</keyword>
<feature type="transmembrane region" description="Helical" evidence="9">
    <location>
        <begin position="115"/>
        <end position="135"/>
    </location>
</feature>
<dbReference type="CDD" id="cd03244">
    <property type="entry name" value="ABCC_MRP_domain2"/>
    <property type="match status" value="1"/>
</dbReference>
<evidence type="ECO:0000256" key="7">
    <source>
        <dbReference type="ARBA" id="ARBA00022989"/>
    </source>
</evidence>
<dbReference type="EMBL" id="CAJPVJ010000385">
    <property type="protein sequence ID" value="CAG2162291.1"/>
    <property type="molecule type" value="Genomic_DNA"/>
</dbReference>
<dbReference type="InterPro" id="IPR011527">
    <property type="entry name" value="ABC1_TM_dom"/>
</dbReference>
<dbReference type="InterPro" id="IPR003593">
    <property type="entry name" value="AAA+_ATPase"/>
</dbReference>
<organism evidence="12">
    <name type="scientific">Oppiella nova</name>
    <dbReference type="NCBI Taxonomy" id="334625"/>
    <lineage>
        <taxon>Eukaryota</taxon>
        <taxon>Metazoa</taxon>
        <taxon>Ecdysozoa</taxon>
        <taxon>Arthropoda</taxon>
        <taxon>Chelicerata</taxon>
        <taxon>Arachnida</taxon>
        <taxon>Acari</taxon>
        <taxon>Acariformes</taxon>
        <taxon>Sarcoptiformes</taxon>
        <taxon>Oribatida</taxon>
        <taxon>Brachypylina</taxon>
        <taxon>Oppioidea</taxon>
        <taxon>Oppiidae</taxon>
        <taxon>Oppiella</taxon>
    </lineage>
</organism>
<evidence type="ECO:0000259" key="10">
    <source>
        <dbReference type="PROSITE" id="PS50893"/>
    </source>
</evidence>
<dbReference type="InterPro" id="IPR017871">
    <property type="entry name" value="ABC_transporter-like_CS"/>
</dbReference>
<dbReference type="InterPro" id="IPR050173">
    <property type="entry name" value="ABC_transporter_C-like"/>
</dbReference>
<name>A0A7R9LD83_9ACAR</name>
<evidence type="ECO:0000313" key="12">
    <source>
        <dbReference type="EMBL" id="CAD7639276.1"/>
    </source>
</evidence>
<accession>A0A7R9LD83</accession>
<dbReference type="SUPFAM" id="SSF52540">
    <property type="entry name" value="P-loop containing nucleoside triphosphate hydrolases"/>
    <property type="match status" value="2"/>
</dbReference>
<evidence type="ECO:0000256" key="6">
    <source>
        <dbReference type="ARBA" id="ARBA00022840"/>
    </source>
</evidence>
<evidence type="ECO:0000256" key="2">
    <source>
        <dbReference type="ARBA" id="ARBA00009726"/>
    </source>
</evidence>
<keyword evidence="3" id="KW-0813">Transport</keyword>
<dbReference type="PROSITE" id="PS50929">
    <property type="entry name" value="ABC_TM1F"/>
    <property type="match status" value="2"/>
</dbReference>
<dbReference type="InterPro" id="IPR027417">
    <property type="entry name" value="P-loop_NTPase"/>
</dbReference>
<dbReference type="FunFam" id="3.40.50.300:FF:000163">
    <property type="entry name" value="Multidrug resistance-associated protein member 4"/>
    <property type="match status" value="1"/>
</dbReference>
<dbReference type="InterPro" id="IPR036640">
    <property type="entry name" value="ABC1_TM_sf"/>
</dbReference>
<dbReference type="InterPro" id="IPR003439">
    <property type="entry name" value="ABC_transporter-like_ATP-bd"/>
</dbReference>
<feature type="domain" description="ABC transmembrane type-1" evidence="11">
    <location>
        <begin position="537"/>
        <end position="815"/>
    </location>
</feature>
<dbReference type="CDD" id="cd18580">
    <property type="entry name" value="ABC_6TM_ABCC_D2"/>
    <property type="match status" value="1"/>
</dbReference>
<sequence length="1124" mass="125768">MNEPISEIAARLIAISVVILFLLWEQLGWACFAGLGVIILFIPFQGLMGRLFQSVRRKTAQLTDTRIRIMNEIISGMRVIKMYTWEQPFQDLVAESRLKEIQRIRHSSLLKAINLSFYFVASRVILYACFVTFVYTGGKLSAESVFVTMAFFNTLRNTLTRHFPAGIAATAELVVACRRIQDFLVLDEIDDSNKPIEYMASVYSGKADGNGVPVSLEKPMKPVDDREKGVFIENMSVRWNDETLEPTLKDISVCVKSGELLAVIGSVGSGKSSLLMSILNELTITSGSMEVRGTVSYAPQESWAFIASVRDNILFGTEYNEQKYNNVVEVCALDRDFKLFPFGDKTICGERGVSLSGGQRARIGLARALYHEADIYLLDDPLSAVDARVAKHLFQKCAVEYLKDKARVLVTHQIQFLKEAHKILVLNDGKCIAFGTYAELWESGINFMSYINDDKPTETKTDKMLQLSEHRRLQRAVSFTSSLASSIVGSDVDRDQPRDVTESDEPKLKQETKMIGSIESSVYWDYVKAGAGPILIFVSFVSILISQILYQGSDFWLTIWTNEVDSDTSVDTNFNVIIYSALIGGLLVSALIRTTTFFVMCMRSSVNLHNRIFHSLLRAPIHVFDSQPIGRILNRFTKDTGIVDELLPATAFDLQMTLSLVIGALIANTIVNWYLIFPAILLCIVVFMCRYFYISAARDIKRLEGLSRSPVYSHVSTTLSGLSTVRAFGAQRMFETQFVRHLNDNTSTFFLFICTSRAFGILMDWVCVLYIGAVVAFIMSYDDLPGGDAGLALSSALTLTGMTQFGVKSSADLESHMTAVERMLEYSRIKPERELESRPDRKPVPEWPQTGEILFKDVSLRYNESPTKVLKAINCVLKGGEKVGVVGRTGAGKSSLVAALFRLTEPEGQILIDGVDIQTIGLHDLRRQIAIIPQEPVLFTGSVRKNLDPFGDRPDDHLWAALAEVQLRDVVTQLGGQLDALVTEGGSNFSVGQRQLVCLARAILRDNRVLVLDEATANVDHRTDALIQRTIREKFRFCTVITIAHRLHTIIDSDKVMVLDAGEVVECGIPHTLLEKSDGLFTKLVDQTEKHMSIRLRQMAKQYFTNKYDVYENDSLNEKDTESD</sequence>
<dbReference type="Gene3D" id="3.40.50.300">
    <property type="entry name" value="P-loop containing nucleotide triphosphate hydrolases"/>
    <property type="match status" value="2"/>
</dbReference>
<comment type="subcellular location">
    <subcellularLocation>
        <location evidence="1">Membrane</location>
        <topology evidence="1">Multi-pass membrane protein</topology>
    </subcellularLocation>
</comment>
<comment type="similarity">
    <text evidence="2">Belongs to the ABC transporter superfamily. ABCC family. Conjugate transporter (TC 3.A.1.208) subfamily.</text>
</comment>
<dbReference type="SMART" id="SM00382">
    <property type="entry name" value="AAA"/>
    <property type="match status" value="2"/>
</dbReference>
<feature type="domain" description="ABC transporter" evidence="10">
    <location>
        <begin position="853"/>
        <end position="1086"/>
    </location>
</feature>
<keyword evidence="5" id="KW-0547">Nucleotide-binding</keyword>
<feature type="domain" description="ABC transmembrane type-1" evidence="11">
    <location>
        <begin position="1"/>
        <end position="161"/>
    </location>
</feature>
<dbReference type="GO" id="GO:0005524">
    <property type="term" value="F:ATP binding"/>
    <property type="evidence" value="ECO:0007669"/>
    <property type="project" value="UniProtKB-KW"/>
</dbReference>
<evidence type="ECO:0000256" key="3">
    <source>
        <dbReference type="ARBA" id="ARBA00022448"/>
    </source>
</evidence>
<dbReference type="PANTHER" id="PTHR24223:SF456">
    <property type="entry name" value="MULTIDRUG RESISTANCE-ASSOCIATED PROTEIN LETHAL(2)03659"/>
    <property type="match status" value="1"/>
</dbReference>
<evidence type="ECO:0000256" key="4">
    <source>
        <dbReference type="ARBA" id="ARBA00022692"/>
    </source>
</evidence>
<dbReference type="AlphaFoldDB" id="A0A7R9LD83"/>
<evidence type="ECO:0000256" key="5">
    <source>
        <dbReference type="ARBA" id="ARBA00022741"/>
    </source>
</evidence>
<dbReference type="OrthoDB" id="6510208at2759"/>
<proteinExistence type="inferred from homology"/>
<dbReference type="PROSITE" id="PS00211">
    <property type="entry name" value="ABC_TRANSPORTER_1"/>
    <property type="match status" value="2"/>
</dbReference>
<evidence type="ECO:0000313" key="13">
    <source>
        <dbReference type="Proteomes" id="UP000728032"/>
    </source>
</evidence>
<dbReference type="Pfam" id="PF00005">
    <property type="entry name" value="ABC_tran"/>
    <property type="match status" value="2"/>
</dbReference>
<dbReference type="Proteomes" id="UP000728032">
    <property type="component" value="Unassembled WGS sequence"/>
</dbReference>
<dbReference type="Pfam" id="PF00664">
    <property type="entry name" value="ABC_membrane"/>
    <property type="match status" value="2"/>
</dbReference>
<gene>
    <name evidence="12" type="ORF">ONB1V03_LOCUS1889</name>
</gene>
<dbReference type="FunFam" id="1.20.1560.10:FF:000014">
    <property type="entry name" value="Multidrug resistance-associated protein member 4"/>
    <property type="match status" value="1"/>
</dbReference>
<feature type="transmembrane region" description="Helical" evidence="9">
    <location>
        <begin position="673"/>
        <end position="693"/>
    </location>
</feature>
<dbReference type="InterPro" id="IPR044726">
    <property type="entry name" value="ABCC_6TM_D2"/>
</dbReference>